<evidence type="ECO:0000313" key="1">
    <source>
        <dbReference type="Proteomes" id="UP000887566"/>
    </source>
</evidence>
<evidence type="ECO:0000313" key="2">
    <source>
        <dbReference type="WBParaSite" id="PSAMB.scaffold335size56070.g4895.t1"/>
    </source>
</evidence>
<dbReference type="AlphaFoldDB" id="A0A914W9V3"/>
<protein>
    <submittedName>
        <fullName evidence="2">Uncharacterized protein</fullName>
    </submittedName>
</protein>
<sequence length="107" mass="11445">MKRVAKVRLSSISRQVTLGRLRAVDQQGGTDVTIALRQRTGPSHRPNSPLVALCLARRGIPSRASRREPGEARTGCGVEREVVGADVVTQPVLCFIVAAPCSTSKRG</sequence>
<keyword evidence="1" id="KW-1185">Reference proteome</keyword>
<name>A0A914W9V3_9BILA</name>
<organism evidence="1 2">
    <name type="scientific">Plectus sambesii</name>
    <dbReference type="NCBI Taxonomy" id="2011161"/>
    <lineage>
        <taxon>Eukaryota</taxon>
        <taxon>Metazoa</taxon>
        <taxon>Ecdysozoa</taxon>
        <taxon>Nematoda</taxon>
        <taxon>Chromadorea</taxon>
        <taxon>Plectida</taxon>
        <taxon>Plectina</taxon>
        <taxon>Plectoidea</taxon>
        <taxon>Plectidae</taxon>
        <taxon>Plectus</taxon>
    </lineage>
</organism>
<dbReference type="Proteomes" id="UP000887566">
    <property type="component" value="Unplaced"/>
</dbReference>
<proteinExistence type="predicted"/>
<reference evidence="2" key="1">
    <citation type="submission" date="2022-11" db="UniProtKB">
        <authorList>
            <consortium name="WormBaseParasite"/>
        </authorList>
    </citation>
    <scope>IDENTIFICATION</scope>
</reference>
<dbReference type="WBParaSite" id="PSAMB.scaffold335size56070.g4895.t1">
    <property type="protein sequence ID" value="PSAMB.scaffold335size56070.g4895.t1"/>
    <property type="gene ID" value="PSAMB.scaffold335size56070.g4895"/>
</dbReference>
<accession>A0A914W9V3</accession>